<protein>
    <submittedName>
        <fullName evidence="3">LRR receptor-like serine threonine-protein kinase</fullName>
    </submittedName>
</protein>
<dbReference type="Pfam" id="PF00560">
    <property type="entry name" value="LRR_1"/>
    <property type="match status" value="1"/>
</dbReference>
<keyword evidence="2" id="KW-0732">Signal</keyword>
<dbReference type="Gene3D" id="3.80.10.10">
    <property type="entry name" value="Ribonuclease Inhibitor"/>
    <property type="match status" value="1"/>
</dbReference>
<accession>A0A9N8H275</accession>
<reference evidence="3" key="1">
    <citation type="submission" date="2020-06" db="EMBL/GenBank/DDBJ databases">
        <authorList>
            <consortium name="Plant Systems Biology data submission"/>
        </authorList>
    </citation>
    <scope>NUCLEOTIDE SEQUENCE</scope>
    <source>
        <strain evidence="3">D6</strain>
    </source>
</reference>
<dbReference type="PANTHER" id="PTHR48053">
    <property type="entry name" value="LEUCINE RICH REPEAT FAMILY PROTEIN, EXPRESSED"/>
    <property type="match status" value="1"/>
</dbReference>
<gene>
    <name evidence="3" type="ORF">SEMRO_5_G003950.1</name>
</gene>
<dbReference type="InterPro" id="IPR032675">
    <property type="entry name" value="LRR_dom_sf"/>
</dbReference>
<dbReference type="SUPFAM" id="SSF52058">
    <property type="entry name" value="L domain-like"/>
    <property type="match status" value="1"/>
</dbReference>
<keyword evidence="3" id="KW-0808">Transferase</keyword>
<dbReference type="EMBL" id="CAICTM010000005">
    <property type="protein sequence ID" value="CAB9496420.1"/>
    <property type="molecule type" value="Genomic_DNA"/>
</dbReference>
<evidence type="ECO:0000313" key="4">
    <source>
        <dbReference type="Proteomes" id="UP001153069"/>
    </source>
</evidence>
<organism evidence="3 4">
    <name type="scientific">Seminavis robusta</name>
    <dbReference type="NCBI Taxonomy" id="568900"/>
    <lineage>
        <taxon>Eukaryota</taxon>
        <taxon>Sar</taxon>
        <taxon>Stramenopiles</taxon>
        <taxon>Ochrophyta</taxon>
        <taxon>Bacillariophyta</taxon>
        <taxon>Bacillariophyceae</taxon>
        <taxon>Bacillariophycidae</taxon>
        <taxon>Naviculales</taxon>
        <taxon>Naviculaceae</taxon>
        <taxon>Seminavis</taxon>
    </lineage>
</organism>
<dbReference type="AlphaFoldDB" id="A0A9N8H275"/>
<dbReference type="GO" id="GO:0016301">
    <property type="term" value="F:kinase activity"/>
    <property type="evidence" value="ECO:0007669"/>
    <property type="project" value="UniProtKB-KW"/>
</dbReference>
<keyword evidence="3" id="KW-0675">Receptor</keyword>
<sequence length="204" mass="21718">MEGDSQLELSMLGGNLPSELGLLYNPSNFDEHPLTMLSFTTAPDNNLSGELPPQIGLSRNLYGLLLHNNAFSGTLPEETWDLRSMLYMALSGNQFSGTIDTKIGQLSSMAMLSLQNNNFAGPLPSEPGHLTQMARLNAAGNRLSGKIHVEIGGLANGSSLVSFNVSNNLLSGRIPSDLCWLDAFGSLGFDCTSLLCGCSCSCNQ</sequence>
<dbReference type="OrthoDB" id="205182at2759"/>
<dbReference type="PANTHER" id="PTHR48053:SF71">
    <property type="entry name" value="LEUCINE RICH REPEAT FAMILY PROTEIN, EXPRESSED"/>
    <property type="match status" value="1"/>
</dbReference>
<comment type="caution">
    <text evidence="3">The sequence shown here is derived from an EMBL/GenBank/DDBJ whole genome shotgun (WGS) entry which is preliminary data.</text>
</comment>
<name>A0A9N8H275_9STRA</name>
<dbReference type="InterPro" id="IPR051716">
    <property type="entry name" value="Plant_RL_S/T_kinase"/>
</dbReference>
<dbReference type="InterPro" id="IPR001611">
    <property type="entry name" value="Leu-rich_rpt"/>
</dbReference>
<comment type="subcellular location">
    <subcellularLocation>
        <location evidence="1">Membrane</location>
        <topology evidence="1">Single-pass membrane protein</topology>
    </subcellularLocation>
</comment>
<dbReference type="GO" id="GO:0016020">
    <property type="term" value="C:membrane"/>
    <property type="evidence" value="ECO:0007669"/>
    <property type="project" value="UniProtKB-SubCell"/>
</dbReference>
<proteinExistence type="predicted"/>
<keyword evidence="3" id="KW-0418">Kinase</keyword>
<evidence type="ECO:0000256" key="1">
    <source>
        <dbReference type="ARBA" id="ARBA00004167"/>
    </source>
</evidence>
<keyword evidence="4" id="KW-1185">Reference proteome</keyword>
<evidence type="ECO:0000256" key="2">
    <source>
        <dbReference type="ARBA" id="ARBA00022729"/>
    </source>
</evidence>
<evidence type="ECO:0000313" key="3">
    <source>
        <dbReference type="EMBL" id="CAB9496420.1"/>
    </source>
</evidence>
<dbReference type="Proteomes" id="UP001153069">
    <property type="component" value="Unassembled WGS sequence"/>
</dbReference>